<dbReference type="Proteomes" id="UP000240009">
    <property type="component" value="Unassembled WGS sequence"/>
</dbReference>
<evidence type="ECO:0000313" key="1">
    <source>
        <dbReference type="EMBL" id="PQO33173.1"/>
    </source>
</evidence>
<name>A0A2S8FLX8_9BACT</name>
<dbReference type="EMBL" id="PUIA01000035">
    <property type="protein sequence ID" value="PQO33173.1"/>
    <property type="molecule type" value="Genomic_DNA"/>
</dbReference>
<evidence type="ECO:0000313" key="2">
    <source>
        <dbReference type="Proteomes" id="UP000240009"/>
    </source>
</evidence>
<organism evidence="1 2">
    <name type="scientific">Blastopirellula marina</name>
    <dbReference type="NCBI Taxonomy" id="124"/>
    <lineage>
        <taxon>Bacteria</taxon>
        <taxon>Pseudomonadati</taxon>
        <taxon>Planctomycetota</taxon>
        <taxon>Planctomycetia</taxon>
        <taxon>Pirellulales</taxon>
        <taxon>Pirellulaceae</taxon>
        <taxon>Blastopirellula</taxon>
    </lineage>
</organism>
<gene>
    <name evidence="1" type="ORF">C5Y96_09955</name>
</gene>
<reference evidence="1 2" key="1">
    <citation type="submission" date="2018-02" db="EMBL/GenBank/DDBJ databases">
        <title>Comparative genomes isolates from brazilian mangrove.</title>
        <authorList>
            <person name="Araujo J.E."/>
            <person name="Taketani R.G."/>
            <person name="Silva M.C.P."/>
            <person name="Loureco M.V."/>
            <person name="Andreote F.D."/>
        </authorList>
    </citation>
    <scope>NUCLEOTIDE SEQUENCE [LARGE SCALE GENOMIC DNA]</scope>
    <source>
        <strain evidence="1 2">HEX-2 MGV</strain>
    </source>
</reference>
<comment type="caution">
    <text evidence="1">The sequence shown here is derived from an EMBL/GenBank/DDBJ whole genome shotgun (WGS) entry which is preliminary data.</text>
</comment>
<proteinExistence type="predicted"/>
<dbReference type="AlphaFoldDB" id="A0A2S8FLX8"/>
<accession>A0A2S8FLX8</accession>
<sequence length="72" mass="8036">MMCSVSYPNGDFQAHEDIETKDVAKTVRMDRADVAVVAIYLPGRTFCQRQGSPLFVLLETPRRVSGFTARSV</sequence>
<protein>
    <submittedName>
        <fullName evidence="1">Uncharacterized protein</fullName>
    </submittedName>
</protein>